<comment type="caution">
    <text evidence="1">The sequence shown here is derived from an EMBL/GenBank/DDBJ whole genome shotgun (WGS) entry which is preliminary data.</text>
</comment>
<dbReference type="EMBL" id="JBHTNF010000001">
    <property type="protein sequence ID" value="MFD1326338.1"/>
    <property type="molecule type" value="Genomic_DNA"/>
</dbReference>
<keyword evidence="2" id="KW-1185">Reference proteome</keyword>
<organism evidence="1 2">
    <name type="scientific">Mycoplana ramosa</name>
    <name type="common">Mycoplana bullata</name>
    <dbReference type="NCBI Taxonomy" id="40837"/>
    <lineage>
        <taxon>Bacteria</taxon>
        <taxon>Pseudomonadati</taxon>
        <taxon>Pseudomonadota</taxon>
        <taxon>Alphaproteobacteria</taxon>
        <taxon>Hyphomicrobiales</taxon>
        <taxon>Rhizobiaceae</taxon>
        <taxon>Mycoplana</taxon>
    </lineage>
</organism>
<protein>
    <recommendedName>
        <fullName evidence="3">Phosphoadenosine phosphosulfate reductase</fullName>
    </recommendedName>
</protein>
<dbReference type="Proteomes" id="UP001597173">
    <property type="component" value="Unassembled WGS sequence"/>
</dbReference>
<reference evidence="2" key="1">
    <citation type="journal article" date="2019" name="Int. J. Syst. Evol. Microbiol.">
        <title>The Global Catalogue of Microorganisms (GCM) 10K type strain sequencing project: providing services to taxonomists for standard genome sequencing and annotation.</title>
        <authorList>
            <consortium name="The Broad Institute Genomics Platform"/>
            <consortium name="The Broad Institute Genome Sequencing Center for Infectious Disease"/>
            <person name="Wu L."/>
            <person name="Ma J."/>
        </authorList>
    </citation>
    <scope>NUCLEOTIDE SEQUENCE [LARGE SCALE GENOMIC DNA]</scope>
    <source>
        <strain evidence="2">CCUG 55609</strain>
    </source>
</reference>
<name>A0ABW3YR37_MYCRA</name>
<gene>
    <name evidence="1" type="ORF">ACFQ33_00290</name>
</gene>
<proteinExistence type="predicted"/>
<dbReference type="SUPFAM" id="SSF53474">
    <property type="entry name" value="alpha/beta-Hydrolases"/>
    <property type="match status" value="1"/>
</dbReference>
<dbReference type="RefSeq" id="WP_374839718.1">
    <property type="nucleotide sequence ID" value="NZ_JBHEEW010000010.1"/>
</dbReference>
<dbReference type="InterPro" id="IPR029058">
    <property type="entry name" value="AB_hydrolase_fold"/>
</dbReference>
<dbReference type="Gene3D" id="3.40.50.1820">
    <property type="entry name" value="alpha/beta hydrolase"/>
    <property type="match status" value="1"/>
</dbReference>
<accession>A0ABW3YR37</accession>
<evidence type="ECO:0008006" key="3">
    <source>
        <dbReference type="Google" id="ProtNLM"/>
    </source>
</evidence>
<evidence type="ECO:0000313" key="2">
    <source>
        <dbReference type="Proteomes" id="UP001597173"/>
    </source>
</evidence>
<evidence type="ECO:0000313" key="1">
    <source>
        <dbReference type="EMBL" id="MFD1326338.1"/>
    </source>
</evidence>
<sequence>MQYKDLGEFFQARLENCFFDYVPGTTNPDILIVAFEGAGGAYHRPDQLRTPFGAKYYIENGYALLGVKPINVSWYRTDDVLEFFTFLKQIRFFDSFRKVVFAGGSMGGYASLAFSSLVPGSVVIALQPQSTMDPSIVPWERRFPVSRDQDWSGPFADGAVECRTASQVIVVYDPYDDGDARHAHRVGGDNVIHVPIRFVGHNVGGALKFSGTLKDFMKRSIENGMDKAFAREVSVRCRNSPLYYEGLINRCLKKKKLALGVKIVRSCPLAMEENPRLWMAAAALLEEAGLHDELMPQWKAVCGRFQRSAALWIKFAEYQRRLGRERMFLSILERKKDVVIGPAMRDYIQKNNIKLPSAAVPKVTHQMPAMAEAPLAENTAAQTATQPERMELRLTPAPETIARVDASRKRNRTYRAKLSAVLSRVLPLLIAAIDDSLFIAYIPA</sequence>